<protein>
    <submittedName>
        <fullName evidence="1">Secreted antigen 1</fullName>
    </submittedName>
</protein>
<reference evidence="1" key="2">
    <citation type="submission" date="2021-05" db="EMBL/GenBank/DDBJ databases">
        <authorList>
            <person name="Pain A."/>
        </authorList>
    </citation>
    <scope>NUCLEOTIDE SEQUENCE</scope>
    <source>
        <strain evidence="1">1802A</strain>
    </source>
</reference>
<comment type="caution">
    <text evidence="1">The sequence shown here is derived from an EMBL/GenBank/DDBJ whole genome shotgun (WGS) entry which is preliminary data.</text>
</comment>
<organism evidence="1 2">
    <name type="scientific">Babesia divergens</name>
    <dbReference type="NCBI Taxonomy" id="32595"/>
    <lineage>
        <taxon>Eukaryota</taxon>
        <taxon>Sar</taxon>
        <taxon>Alveolata</taxon>
        <taxon>Apicomplexa</taxon>
        <taxon>Aconoidasida</taxon>
        <taxon>Piroplasmida</taxon>
        <taxon>Babesiidae</taxon>
        <taxon>Babesia</taxon>
    </lineage>
</organism>
<evidence type="ECO:0000313" key="2">
    <source>
        <dbReference type="Proteomes" id="UP001195914"/>
    </source>
</evidence>
<name>A0AAD9G795_BABDI</name>
<proteinExistence type="predicted"/>
<gene>
    <name evidence="1" type="ORF">X943_002342</name>
</gene>
<dbReference type="EMBL" id="JAHBMH010000073">
    <property type="protein sequence ID" value="KAK1933136.1"/>
    <property type="molecule type" value="Genomic_DNA"/>
</dbReference>
<keyword evidence="2" id="KW-1185">Reference proteome</keyword>
<evidence type="ECO:0000313" key="1">
    <source>
        <dbReference type="EMBL" id="KAK1933136.1"/>
    </source>
</evidence>
<dbReference type="Proteomes" id="UP001195914">
    <property type="component" value="Unassembled WGS sequence"/>
</dbReference>
<sequence length="367" mass="41283">MEGYQNYGNDVVWNLSLPLVETVESNIETAILSLCPLTAMKFLGILRVSALCLLVSAFYGQPASCGFFNKIRSSKKSSSDKVSDSIDNIEEIHVESELIEDSHQTFSNGTFSGSLDNMEESLVEIQVENDTESKSIIKGHEISDIPEEITVESSSASSVSASQPDLVFQSSTWDDSHLASAVLFLEEFCREVMRDKITKTLSNKDHGDLCWACGFISSYMVSLRHRFMPTYGPGKLSERKEIPKNLYEGILKPEEFELYAEWVVKYIPEIKKLMINMFNGSAKLTKEQLKTDTTVGPLKYGFVLKDGWKDKLYLLDTPQCSSRKFLVSLDELQEYLDDILKSSRHIVNKGEKGNKKGILETLFGNIL</sequence>
<reference evidence="1" key="1">
    <citation type="journal article" date="2014" name="Nucleic Acids Res.">
        <title>The evolutionary dynamics of variant antigen genes in Babesia reveal a history of genomic innovation underlying host-parasite interaction.</title>
        <authorList>
            <person name="Jackson A.P."/>
            <person name="Otto T.D."/>
            <person name="Darby A."/>
            <person name="Ramaprasad A."/>
            <person name="Xia D."/>
            <person name="Echaide I.E."/>
            <person name="Farber M."/>
            <person name="Gahlot S."/>
            <person name="Gamble J."/>
            <person name="Gupta D."/>
            <person name="Gupta Y."/>
            <person name="Jackson L."/>
            <person name="Malandrin L."/>
            <person name="Malas T.B."/>
            <person name="Moussa E."/>
            <person name="Nair M."/>
            <person name="Reid A.J."/>
            <person name="Sanders M."/>
            <person name="Sharma J."/>
            <person name="Tracey A."/>
            <person name="Quail M.A."/>
            <person name="Weir W."/>
            <person name="Wastling J.M."/>
            <person name="Hall N."/>
            <person name="Willadsen P."/>
            <person name="Lingelbach K."/>
            <person name="Shiels B."/>
            <person name="Tait A."/>
            <person name="Berriman M."/>
            <person name="Allred D.R."/>
            <person name="Pain A."/>
        </authorList>
    </citation>
    <scope>NUCLEOTIDE SEQUENCE</scope>
    <source>
        <strain evidence="1">1802A</strain>
    </source>
</reference>
<accession>A0AAD9G795</accession>
<dbReference type="AlphaFoldDB" id="A0AAD9G795"/>